<feature type="compositionally biased region" description="Basic and acidic residues" evidence="1">
    <location>
        <begin position="370"/>
        <end position="379"/>
    </location>
</feature>
<sequence>MNPTSTDKEDTLEYTTTAPAMITTDPKKWYLSYKPKPCVPHHCPRHFFDKIGFKPEHSSEQMRTAFVVDMETQLNSHSHNFLRKVTDPKAFKIAVSEFLVECGPTYWGDSKRDHLQEPDTLKGFLCPRDAQREGSKLIAAVEGFYNYKAYKMSIRNATRSKNCTNRQVGFAASTRRKVNLIDNPGAIEPSNSNKRSATLLEVEDEEVDKGSLLDGFERMETPERPRLLPDSEESTQQTQILDDDATGIYGSTASRKPILPQLRASSACEPALIASTRITKVSKRAFASHLFRRGEPSSGTEALGFFQTPRPRDLTLPVTSTPETLNPSNEDILMFSDGSIAGEEQRREKTTTTPLGTSEEEEGSTAKKARGVEDVKTEPLTDDMKKKTMFLVTVHDSPIGPVPIPFTECGNFHVLFPTLIEERGVPDEIARNVNDITTIFTWTGGELGGRIGGIRRNKPGDWDYFCNSLREAHERDTDHFKGICEVAIKLHINDRHKEHC</sequence>
<keyword evidence="3" id="KW-1185">Reference proteome</keyword>
<feature type="region of interest" description="Disordered" evidence="1">
    <location>
        <begin position="339"/>
        <end position="379"/>
    </location>
</feature>
<dbReference type="AlphaFoldDB" id="A0A8H6KZL3"/>
<dbReference type="EMBL" id="JACCJB010000002">
    <property type="protein sequence ID" value="KAF6229982.1"/>
    <property type="molecule type" value="Genomic_DNA"/>
</dbReference>
<comment type="caution">
    <text evidence="2">The sequence shown here is derived from an EMBL/GenBank/DDBJ whole genome shotgun (WGS) entry which is preliminary data.</text>
</comment>
<proteinExistence type="predicted"/>
<organism evidence="2 3">
    <name type="scientific">Letharia lupina</name>
    <dbReference type="NCBI Taxonomy" id="560253"/>
    <lineage>
        <taxon>Eukaryota</taxon>
        <taxon>Fungi</taxon>
        <taxon>Dikarya</taxon>
        <taxon>Ascomycota</taxon>
        <taxon>Pezizomycotina</taxon>
        <taxon>Lecanoromycetes</taxon>
        <taxon>OSLEUM clade</taxon>
        <taxon>Lecanoromycetidae</taxon>
        <taxon>Lecanorales</taxon>
        <taxon>Lecanorineae</taxon>
        <taxon>Parmeliaceae</taxon>
        <taxon>Letharia</taxon>
    </lineage>
</organism>
<feature type="region of interest" description="Disordered" evidence="1">
    <location>
        <begin position="297"/>
        <end position="316"/>
    </location>
</feature>
<accession>A0A8H6KZL3</accession>
<dbReference type="RefSeq" id="XP_037157239.1">
    <property type="nucleotide sequence ID" value="XM_037295238.1"/>
</dbReference>
<protein>
    <submittedName>
        <fullName evidence="2">Uncharacterized protein</fullName>
    </submittedName>
</protein>
<evidence type="ECO:0000313" key="2">
    <source>
        <dbReference type="EMBL" id="KAF6229982.1"/>
    </source>
</evidence>
<gene>
    <name evidence="2" type="ORF">HO133_004320</name>
</gene>
<evidence type="ECO:0000313" key="3">
    <source>
        <dbReference type="Proteomes" id="UP000593566"/>
    </source>
</evidence>
<dbReference type="GeneID" id="59332728"/>
<reference evidence="2 3" key="1">
    <citation type="journal article" date="2020" name="Genomics">
        <title>Complete, high-quality genomes from long-read metagenomic sequencing of two wolf lichen thalli reveals enigmatic genome architecture.</title>
        <authorList>
            <person name="McKenzie S.K."/>
            <person name="Walston R.F."/>
            <person name="Allen J.L."/>
        </authorList>
    </citation>
    <scope>NUCLEOTIDE SEQUENCE [LARGE SCALE GENOMIC DNA]</scope>
    <source>
        <strain evidence="2">WasteWater1</strain>
    </source>
</reference>
<dbReference type="Proteomes" id="UP000593566">
    <property type="component" value="Unassembled WGS sequence"/>
</dbReference>
<evidence type="ECO:0000256" key="1">
    <source>
        <dbReference type="SAM" id="MobiDB-lite"/>
    </source>
</evidence>
<name>A0A8H6KZL3_9LECA</name>